<name>A0A953T6T3_9MOLU</name>
<dbReference type="RefSeq" id="WP_223644731.1">
    <property type="nucleotide sequence ID" value="NZ_JAIQBX010000003.1"/>
</dbReference>
<evidence type="ECO:0000313" key="2">
    <source>
        <dbReference type="Proteomes" id="UP000772186"/>
    </source>
</evidence>
<organism evidence="1 2">
    <name type="scientific">Mycoplasma tauri</name>
    <dbReference type="NCBI Taxonomy" id="547987"/>
    <lineage>
        <taxon>Bacteria</taxon>
        <taxon>Bacillati</taxon>
        <taxon>Mycoplasmatota</taxon>
        <taxon>Mollicutes</taxon>
        <taxon>Mycoplasmataceae</taxon>
        <taxon>Mycoplasma</taxon>
    </lineage>
</organism>
<dbReference type="Gene3D" id="3.90.550.10">
    <property type="entry name" value="Spore Coat Polysaccharide Biosynthesis Protein SpsA, Chain A"/>
    <property type="match status" value="1"/>
</dbReference>
<reference evidence="1 2" key="1">
    <citation type="submission" date="2021-09" db="EMBL/GenBank/DDBJ databases">
        <title>WGS of Mycoplasma sp. Zaradi2 strains.</title>
        <authorList>
            <person name="Spergser J."/>
        </authorList>
    </citation>
    <scope>NUCLEOTIDE SEQUENCE [LARGE SCALE GENOMIC DNA]</scope>
    <source>
        <strain evidence="1 2">1331</strain>
    </source>
</reference>
<gene>
    <name evidence="1" type="ORF">LAD73_02160</name>
</gene>
<dbReference type="InterPro" id="IPR029044">
    <property type="entry name" value="Nucleotide-diphossugar_trans"/>
</dbReference>
<comment type="caution">
    <text evidence="1">The sequence shown here is derived from an EMBL/GenBank/DDBJ whole genome shotgun (WGS) entry which is preliminary data.</text>
</comment>
<dbReference type="GO" id="GO:0016740">
    <property type="term" value="F:transferase activity"/>
    <property type="evidence" value="ECO:0007669"/>
    <property type="project" value="UniProtKB-KW"/>
</dbReference>
<dbReference type="Proteomes" id="UP000772186">
    <property type="component" value="Unassembled WGS sequence"/>
</dbReference>
<dbReference type="EMBL" id="JAIQBY010000022">
    <property type="protein sequence ID" value="MBZ4195511.1"/>
    <property type="molecule type" value="Genomic_DNA"/>
</dbReference>
<keyword evidence="2" id="KW-1185">Reference proteome</keyword>
<protein>
    <submittedName>
        <fullName evidence="1">Glycosyl transferase</fullName>
    </submittedName>
</protein>
<dbReference type="AlphaFoldDB" id="A0A953T6T3"/>
<proteinExistence type="predicted"/>
<evidence type="ECO:0000313" key="1">
    <source>
        <dbReference type="EMBL" id="MBZ4195511.1"/>
    </source>
</evidence>
<accession>A0A953T6T3</accession>
<sequence>MQLSIIVPNVSNNTDLKNVLSTYKYQDNQDFELILSLTNPGKIMYGTIEKYLDFFGSRLKFIVNNKRTSVQAEILSAFHLVKGKYSYIFFPDNAGRYYFVSRMIELTHKYDTEIIEFRPRLVNSIRWKPNPRVTQDTIFKIEKYPEVVAYSYPFIFNKIFKSTLLHKFDRLKIKEFNDSKFCIFLTYILLTNACSYAYYGERIVRENISSNLWLAPNSFISQFDILLENLKTSNTKLQYEVQYAKYYFLQIFLAGLLKTWRKGFSVFNYFKNRSNFLERRSKKYADDLYKYLQRQQNNDSLFFDTNIYVNKNTFESKLIKTLTDIEKWDNALEKM</sequence>
<keyword evidence="1" id="KW-0808">Transferase</keyword>